<dbReference type="AlphaFoldDB" id="A0A3N4M3S0"/>
<dbReference type="STRING" id="1051890.A0A3N4M3S0"/>
<dbReference type="FunFam" id="3.20.20.80:FF:000050">
    <property type="entry name" value="Beta-mannosidase B"/>
    <property type="match status" value="1"/>
</dbReference>
<dbReference type="PANTHER" id="PTHR43730">
    <property type="entry name" value="BETA-MANNOSIDASE"/>
    <property type="match status" value="1"/>
</dbReference>
<dbReference type="Pfam" id="PF22666">
    <property type="entry name" value="Glyco_hydro_2_N2"/>
    <property type="match status" value="1"/>
</dbReference>
<comment type="pathway">
    <text evidence="2">Glycan metabolism; N-glycan degradation.</text>
</comment>
<evidence type="ECO:0000313" key="8">
    <source>
        <dbReference type="EMBL" id="RPB29657.1"/>
    </source>
</evidence>
<evidence type="ECO:0000256" key="1">
    <source>
        <dbReference type="ARBA" id="ARBA00000829"/>
    </source>
</evidence>
<gene>
    <name evidence="8" type="ORF">L211DRAFT_854888</name>
</gene>
<dbReference type="Proteomes" id="UP000267821">
    <property type="component" value="Unassembled WGS sequence"/>
</dbReference>
<dbReference type="SUPFAM" id="SSF51445">
    <property type="entry name" value="(Trans)glycosidases"/>
    <property type="match status" value="1"/>
</dbReference>
<sequence length="679" mass="77032">MSNHRATKSVALTRFTFQSHPDSDIDSYLVPTETVIPTNVHLDLIKSGLISDPHTGVNERDVQWVHDRDWSYKTHFEVEEGWRDDVFAGRAIMELVCEGLDTFGVIRINSQEIKRQNPELWYPTGYGAQNLYTVIKTGFRHVELVQDHLDSSPLNPVSGGRSFYFEINHIPIFVGGSNWIPADSFLPRISSGNQNMIRVWGGGIYESDDFYDICDELGILVWQDVCLACGDYPANILEWEKSIEAELRHQITDRGLVNRPSLTIWAGSNEDYQVAEEELGYDQGEDPGKDGENWKKGSFPSRWLYERSFPRIIGEYTGMRRIVYWPGSPWGGEDSTDRTIGDVHEWNVWGGIGAPYQRYNQLGGRFNSEFGCDFISGISASKDPEFHPQSFSSEHHQRAHSFEKRFMAYLGENFRVSFNTYEEYVHLSQLLQSEAMGYAYRGWRRLWGGNPTTKEKRRLCGGALVWQLNDVWPVTSWALVDYFLRPKPALYAIARALEEVAVGIERTTSPDLKPNGKRLFLKPKKSDSASIASNGTTAIWQGDFVEATPPTCAVHVTVVDVGGNTIVRHTDWPQPLKHYDFAASDRGVEVTTTYVEDFHGSLIGKIKVGVKKPVKGFWMNVVDGVIWGRENGSDICPGDPVTIEAKLDDKNMVGKSRKKKWAEVKEAGFWYYRFSGMGK</sequence>
<keyword evidence="9" id="KW-1185">Reference proteome</keyword>
<dbReference type="EMBL" id="ML121527">
    <property type="protein sequence ID" value="RPB29657.1"/>
    <property type="molecule type" value="Genomic_DNA"/>
</dbReference>
<organism evidence="8 9">
    <name type="scientific">Terfezia boudieri ATCC MYA-4762</name>
    <dbReference type="NCBI Taxonomy" id="1051890"/>
    <lineage>
        <taxon>Eukaryota</taxon>
        <taxon>Fungi</taxon>
        <taxon>Dikarya</taxon>
        <taxon>Ascomycota</taxon>
        <taxon>Pezizomycotina</taxon>
        <taxon>Pezizomycetes</taxon>
        <taxon>Pezizales</taxon>
        <taxon>Pezizaceae</taxon>
        <taxon>Terfezia</taxon>
    </lineage>
</organism>
<dbReference type="InterPro" id="IPR036156">
    <property type="entry name" value="Beta-gal/glucu_dom_sf"/>
</dbReference>
<feature type="domain" description="Beta-mannosidase-like galactose-binding" evidence="7">
    <location>
        <begin position="17"/>
        <end position="116"/>
    </location>
</feature>
<reference evidence="8 9" key="1">
    <citation type="journal article" date="2018" name="Nat. Ecol. Evol.">
        <title>Pezizomycetes genomes reveal the molecular basis of ectomycorrhizal truffle lifestyle.</title>
        <authorList>
            <person name="Murat C."/>
            <person name="Payen T."/>
            <person name="Noel B."/>
            <person name="Kuo A."/>
            <person name="Morin E."/>
            <person name="Chen J."/>
            <person name="Kohler A."/>
            <person name="Krizsan K."/>
            <person name="Balestrini R."/>
            <person name="Da Silva C."/>
            <person name="Montanini B."/>
            <person name="Hainaut M."/>
            <person name="Levati E."/>
            <person name="Barry K.W."/>
            <person name="Belfiori B."/>
            <person name="Cichocki N."/>
            <person name="Clum A."/>
            <person name="Dockter R.B."/>
            <person name="Fauchery L."/>
            <person name="Guy J."/>
            <person name="Iotti M."/>
            <person name="Le Tacon F."/>
            <person name="Lindquist E.A."/>
            <person name="Lipzen A."/>
            <person name="Malagnac F."/>
            <person name="Mello A."/>
            <person name="Molinier V."/>
            <person name="Miyauchi S."/>
            <person name="Poulain J."/>
            <person name="Riccioni C."/>
            <person name="Rubini A."/>
            <person name="Sitrit Y."/>
            <person name="Splivallo R."/>
            <person name="Traeger S."/>
            <person name="Wang M."/>
            <person name="Zifcakova L."/>
            <person name="Wipf D."/>
            <person name="Zambonelli A."/>
            <person name="Paolocci F."/>
            <person name="Nowrousian M."/>
            <person name="Ottonello S."/>
            <person name="Baldrian P."/>
            <person name="Spatafora J.W."/>
            <person name="Henrissat B."/>
            <person name="Nagy L.G."/>
            <person name="Aury J.M."/>
            <person name="Wincker P."/>
            <person name="Grigoriev I.V."/>
            <person name="Bonfante P."/>
            <person name="Martin F.M."/>
        </authorList>
    </citation>
    <scope>NUCLEOTIDE SEQUENCE [LARGE SCALE GENOMIC DNA]</scope>
    <source>
        <strain evidence="8 9">ATCC MYA-4762</strain>
    </source>
</reference>
<keyword evidence="4 8" id="KW-0378">Hydrolase</keyword>
<dbReference type="SUPFAM" id="SSF49785">
    <property type="entry name" value="Galactose-binding domain-like"/>
    <property type="match status" value="1"/>
</dbReference>
<dbReference type="GO" id="GO:0006516">
    <property type="term" value="P:glycoprotein catabolic process"/>
    <property type="evidence" value="ECO:0007669"/>
    <property type="project" value="TreeGrafter"/>
</dbReference>
<dbReference type="InterPro" id="IPR041447">
    <property type="entry name" value="Mannosidase_ig"/>
</dbReference>
<dbReference type="InterPro" id="IPR050887">
    <property type="entry name" value="Beta-mannosidase_GH2"/>
</dbReference>
<dbReference type="Pfam" id="PF17786">
    <property type="entry name" value="Mannosidase_ig"/>
    <property type="match status" value="1"/>
</dbReference>
<keyword evidence="5" id="KW-0326">Glycosidase</keyword>
<dbReference type="InParanoid" id="A0A3N4M3S0"/>
<comment type="catalytic activity">
    <reaction evidence="1">
        <text>Hydrolysis of terminal, non-reducing beta-D-mannose residues in beta-D-mannosides.</text>
        <dbReference type="EC" id="3.2.1.25"/>
    </reaction>
</comment>
<dbReference type="PANTHER" id="PTHR43730:SF1">
    <property type="entry name" value="BETA-MANNOSIDASE"/>
    <property type="match status" value="1"/>
</dbReference>
<evidence type="ECO:0000256" key="5">
    <source>
        <dbReference type="ARBA" id="ARBA00023295"/>
    </source>
</evidence>
<protein>
    <recommendedName>
        <fullName evidence="3">beta-mannosidase</fullName>
        <ecNumber evidence="3">3.2.1.25</ecNumber>
    </recommendedName>
</protein>
<evidence type="ECO:0000313" key="9">
    <source>
        <dbReference type="Proteomes" id="UP000267821"/>
    </source>
</evidence>
<dbReference type="InterPro" id="IPR017853">
    <property type="entry name" value="GH"/>
</dbReference>
<dbReference type="OrthoDB" id="2866996at2759"/>
<accession>A0A3N4M3S0</accession>
<dbReference type="Gene3D" id="3.20.20.80">
    <property type="entry name" value="Glycosidases"/>
    <property type="match status" value="1"/>
</dbReference>
<evidence type="ECO:0000259" key="6">
    <source>
        <dbReference type="Pfam" id="PF17786"/>
    </source>
</evidence>
<name>A0A3N4M3S0_9PEZI</name>
<evidence type="ECO:0000259" key="7">
    <source>
        <dbReference type="Pfam" id="PF22666"/>
    </source>
</evidence>
<evidence type="ECO:0000256" key="2">
    <source>
        <dbReference type="ARBA" id="ARBA00004740"/>
    </source>
</evidence>
<dbReference type="GO" id="GO:0004567">
    <property type="term" value="F:beta-mannosidase activity"/>
    <property type="evidence" value="ECO:0007669"/>
    <property type="project" value="UniProtKB-EC"/>
</dbReference>
<dbReference type="InterPro" id="IPR054593">
    <property type="entry name" value="Beta-mannosidase-like_N2"/>
</dbReference>
<dbReference type="EC" id="3.2.1.25" evidence="3"/>
<evidence type="ECO:0000256" key="4">
    <source>
        <dbReference type="ARBA" id="ARBA00022801"/>
    </source>
</evidence>
<proteinExistence type="predicted"/>
<dbReference type="InterPro" id="IPR008979">
    <property type="entry name" value="Galactose-bd-like_sf"/>
</dbReference>
<dbReference type="Gene3D" id="2.60.120.260">
    <property type="entry name" value="Galactose-binding domain-like"/>
    <property type="match status" value="1"/>
</dbReference>
<feature type="domain" description="Mannosidase Ig/CBM-like" evidence="6">
    <location>
        <begin position="525"/>
        <end position="578"/>
    </location>
</feature>
<evidence type="ECO:0000256" key="3">
    <source>
        <dbReference type="ARBA" id="ARBA00012754"/>
    </source>
</evidence>
<dbReference type="SUPFAM" id="SSF49303">
    <property type="entry name" value="beta-Galactosidase/glucuronidase domain"/>
    <property type="match status" value="1"/>
</dbReference>